<dbReference type="Proteomes" id="UP000295506">
    <property type="component" value="Unassembled WGS sequence"/>
</dbReference>
<reference evidence="1 3" key="1">
    <citation type="journal article" date="2016" name="Front. Microbiol.">
        <title>Genome Sequence of the Piezophilic, Mesophilic Sulfate-Reducing Bacterium Desulfovibrio indicus J2T.</title>
        <authorList>
            <person name="Cao J."/>
            <person name="Maignien L."/>
            <person name="Shao Z."/>
            <person name="Alain K."/>
            <person name="Jebbar M."/>
        </authorList>
    </citation>
    <scope>NUCLEOTIDE SEQUENCE [LARGE SCALE GENOMIC DNA]</scope>
    <source>
        <strain evidence="1 3">J2</strain>
    </source>
</reference>
<accession>A0A126QLN6</accession>
<name>A0A126QLN6_9BACT</name>
<proteinExistence type="predicted"/>
<dbReference type="RefSeq" id="WP_066802101.1">
    <property type="nucleotide sequence ID" value="NZ_CP014206.1"/>
</dbReference>
<organism evidence="2 4">
    <name type="scientific">Pseudodesulfovibrio indicus</name>
    <dbReference type="NCBI Taxonomy" id="1716143"/>
    <lineage>
        <taxon>Bacteria</taxon>
        <taxon>Pseudomonadati</taxon>
        <taxon>Thermodesulfobacteriota</taxon>
        <taxon>Desulfovibrionia</taxon>
        <taxon>Desulfovibrionales</taxon>
        <taxon>Desulfovibrionaceae</taxon>
    </lineage>
</organism>
<dbReference type="AlphaFoldDB" id="A0A126QLN6"/>
<dbReference type="EMBL" id="SOBK01000001">
    <property type="protein sequence ID" value="TDT91969.1"/>
    <property type="molecule type" value="Genomic_DNA"/>
</dbReference>
<evidence type="ECO:0000313" key="2">
    <source>
        <dbReference type="EMBL" id="TDT91969.1"/>
    </source>
</evidence>
<reference evidence="2 4" key="2">
    <citation type="submission" date="2019-03" db="EMBL/GenBank/DDBJ databases">
        <title>Genomic Encyclopedia of Type Strains, Phase IV (KMG-IV): sequencing the most valuable type-strain genomes for metagenomic binning, comparative biology and taxonomic classification.</title>
        <authorList>
            <person name="Goeker M."/>
        </authorList>
    </citation>
    <scope>NUCLEOTIDE SEQUENCE [LARGE SCALE GENOMIC DNA]</scope>
    <source>
        <strain evidence="2 4">DSM 101483</strain>
    </source>
</reference>
<evidence type="ECO:0000313" key="4">
    <source>
        <dbReference type="Proteomes" id="UP000295506"/>
    </source>
</evidence>
<dbReference type="EMBL" id="CP014206">
    <property type="protein sequence ID" value="AMK10970.1"/>
    <property type="molecule type" value="Genomic_DNA"/>
</dbReference>
<sequence length="284" mass="30952">MQTISTQYGDLIPQYTDDDLRKREILPVEYHPSGALKSVPLETQTVIATPAGDIPAELVSFHENGTISRIFPLNGKLSGYWSQEDEAGLAEVLTLTTPFGLVRARILSVSFHDNRIMRSLTLWPGETISVPTPAGPVETRIGVSFTREGKVASLEPAKPLSVPTPAGEMTVFDPDAVGVNGDRNSLVFDEDGKVAQAVTTLTRLTVVHPDGHHESFIPEYRESLCGDSDREVVPMTVCFGKKEVSIRTNPDSAPTVLPRVGHVFFAEPYLPQLASPFGELRCSI</sequence>
<dbReference type="KEGG" id="dej:AWY79_07515"/>
<evidence type="ECO:0000313" key="1">
    <source>
        <dbReference type="EMBL" id="AMK10970.1"/>
    </source>
</evidence>
<dbReference type="OrthoDB" id="594021at2"/>
<evidence type="ECO:0000313" key="3">
    <source>
        <dbReference type="Proteomes" id="UP000055611"/>
    </source>
</evidence>
<gene>
    <name evidence="1" type="ORF">AWY79_07515</name>
    <name evidence="2" type="ORF">EDC59_101372</name>
</gene>
<dbReference type="Proteomes" id="UP000055611">
    <property type="component" value="Chromosome"/>
</dbReference>
<protein>
    <submittedName>
        <fullName evidence="2">Uncharacterized protein</fullName>
    </submittedName>
</protein>
<keyword evidence="3" id="KW-1185">Reference proteome</keyword>